<dbReference type="InterPro" id="IPR052278">
    <property type="entry name" value="Chordin-like_regulators"/>
</dbReference>
<evidence type="ECO:0000313" key="4">
    <source>
        <dbReference type="Proteomes" id="UP000293671"/>
    </source>
</evidence>
<dbReference type="InterPro" id="IPR010895">
    <property type="entry name" value="CHRD"/>
</dbReference>
<reference evidence="3 4" key="1">
    <citation type="submission" date="2019-02" db="EMBL/GenBank/DDBJ databases">
        <title>Genomic Encyclopedia of Type Strains, Phase IV (KMG-IV): sequencing the most valuable type-strain genomes for metagenomic binning, comparative biology and taxonomic classification.</title>
        <authorList>
            <person name="Goeker M."/>
        </authorList>
    </citation>
    <scope>NUCLEOTIDE SEQUENCE [LARGE SCALE GENOMIC DNA]</scope>
    <source>
        <strain evidence="3 4">DSM 19570</strain>
    </source>
</reference>
<organism evidence="3 4">
    <name type="scientific">Rivibacter subsaxonicus</name>
    <dbReference type="NCBI Taxonomy" id="457575"/>
    <lineage>
        <taxon>Bacteria</taxon>
        <taxon>Pseudomonadati</taxon>
        <taxon>Pseudomonadota</taxon>
        <taxon>Betaproteobacteria</taxon>
        <taxon>Burkholderiales</taxon>
        <taxon>Rivibacter</taxon>
    </lineage>
</organism>
<dbReference type="PROSITE" id="PS51257">
    <property type="entry name" value="PROKAR_LIPOPROTEIN"/>
    <property type="match status" value="1"/>
</dbReference>
<dbReference type="EMBL" id="SHKP01000004">
    <property type="protein sequence ID" value="RZU02437.1"/>
    <property type="molecule type" value="Genomic_DNA"/>
</dbReference>
<dbReference type="Pfam" id="PF07452">
    <property type="entry name" value="CHRD"/>
    <property type="match status" value="3"/>
</dbReference>
<proteinExistence type="predicted"/>
<dbReference type="Proteomes" id="UP000293671">
    <property type="component" value="Unassembled WGS sequence"/>
</dbReference>
<name>A0A4Q7VZY2_9BURK</name>
<evidence type="ECO:0000259" key="2">
    <source>
        <dbReference type="PROSITE" id="PS50933"/>
    </source>
</evidence>
<feature type="signal peptide" evidence="1">
    <location>
        <begin position="1"/>
        <end position="23"/>
    </location>
</feature>
<comment type="caution">
    <text evidence="3">The sequence shown here is derived from an EMBL/GenBank/DDBJ whole genome shotgun (WGS) entry which is preliminary data.</text>
</comment>
<keyword evidence="4" id="KW-1185">Reference proteome</keyword>
<dbReference type="PROSITE" id="PS50933">
    <property type="entry name" value="CHRD"/>
    <property type="match status" value="1"/>
</dbReference>
<dbReference type="GO" id="GO:0005615">
    <property type="term" value="C:extracellular space"/>
    <property type="evidence" value="ECO:0007669"/>
    <property type="project" value="TreeGrafter"/>
</dbReference>
<dbReference type="RefSeq" id="WP_165393211.1">
    <property type="nucleotide sequence ID" value="NZ_SHKP01000004.1"/>
</dbReference>
<evidence type="ECO:0000256" key="1">
    <source>
        <dbReference type="SAM" id="SignalP"/>
    </source>
</evidence>
<feature type="domain" description="CHRD" evidence="2">
    <location>
        <begin position="162"/>
        <end position="281"/>
    </location>
</feature>
<gene>
    <name evidence="3" type="ORF">EV670_0460</name>
</gene>
<feature type="chain" id="PRO_5020749754" evidence="1">
    <location>
        <begin position="24"/>
        <end position="396"/>
    </location>
</feature>
<dbReference type="AlphaFoldDB" id="A0A4Q7VZY2"/>
<sequence length="396" mass="39396">MRTFPARSSLVRPLWATVLVVVAAACSDNDDYGGEPLAPSQPIVNTTSFNATLCGAQEVANVSSTGVAFAVLTVDTVTKAITGSVTTVGITGSVAHIHTGAAGVNGPITIPLAETAAGSGVWAVPANTMLSDAQYADLLAGAMYYNVHSVAFPAGEIRGQIGRDVRGSALKGAEEVPANASGATGRGFVAVDPVTRTLTASVTTSGVAGTVAHIHEGAAGVSGPIVFPLTETTPGSGVWGTVVTLSDAQYATLKAGNYYFNVHSAAIPAGEIRGQLGPIIGGGELSAANEVPPNASAATGRGIAVVDPVTLAISAGVKTSGLTGSMAHIHEAATGVNGPIIVNFGEAPAASGRWSAAAGAVLTPSQLSSFKAGNLYFNVHSAAYPGGEIRGQIATQ</sequence>
<accession>A0A4Q7VZY2</accession>
<dbReference type="SMART" id="SM00754">
    <property type="entry name" value="CHRD"/>
    <property type="match status" value="3"/>
</dbReference>
<protein>
    <submittedName>
        <fullName evidence="3">CHRD domain-containing protein</fullName>
    </submittedName>
</protein>
<dbReference type="PANTHER" id="PTHR46526:SF1">
    <property type="entry name" value="CHORDIN"/>
    <property type="match status" value="1"/>
</dbReference>
<dbReference type="GO" id="GO:0036122">
    <property type="term" value="F:BMP binding"/>
    <property type="evidence" value="ECO:0007669"/>
    <property type="project" value="TreeGrafter"/>
</dbReference>
<evidence type="ECO:0000313" key="3">
    <source>
        <dbReference type="EMBL" id="RZU02437.1"/>
    </source>
</evidence>
<keyword evidence="1" id="KW-0732">Signal</keyword>
<dbReference type="PANTHER" id="PTHR46526">
    <property type="entry name" value="CHORDIN"/>
    <property type="match status" value="1"/>
</dbReference>